<evidence type="ECO:0008006" key="3">
    <source>
        <dbReference type="Google" id="ProtNLM"/>
    </source>
</evidence>
<dbReference type="EMBL" id="JAXOVC010000007">
    <property type="protein sequence ID" value="KAK4499325.1"/>
    <property type="molecule type" value="Genomic_DNA"/>
</dbReference>
<evidence type="ECO:0000313" key="2">
    <source>
        <dbReference type="Proteomes" id="UP001305779"/>
    </source>
</evidence>
<sequence length="293" mass="33355">MSQRNQSGHYQHKDRVKTEEEILLDCIAHEREDSRSIQCIVDYLTQRPQNPLTKEEAHLTAHTYIEESKDNNTHWQTWLSPSLLSYVPRTLTIRTPPQPPATPQPQSRLLSLPPELLIQILIYTLARSPPTILVGTESSLQPPIARTSRLLRKETLPLFYGMNAFIFPLTTHPHLQGSLRWLAMLGDKHVGHLQNLIFLGFIKEMLPHGIAMAVGCHYTLVNERVAINLRSLTAKVQADEDAAPDMMGAWEGHMAELREYLQGYEVGEREVRVMVEHFARGMADEECGEALGW</sequence>
<dbReference type="Proteomes" id="UP001305779">
    <property type="component" value="Unassembled WGS sequence"/>
</dbReference>
<protein>
    <recommendedName>
        <fullName evidence="3">F-box domain-containing protein</fullName>
    </recommendedName>
</protein>
<comment type="caution">
    <text evidence="1">The sequence shown here is derived from an EMBL/GenBank/DDBJ whole genome shotgun (WGS) entry which is preliminary data.</text>
</comment>
<evidence type="ECO:0000313" key="1">
    <source>
        <dbReference type="EMBL" id="KAK4499325.1"/>
    </source>
</evidence>
<reference evidence="1 2" key="1">
    <citation type="journal article" date="2023" name="G3 (Bethesda)">
        <title>A chromosome-level genome assembly of Zasmidium syzygii isolated from banana leaves.</title>
        <authorList>
            <person name="van Westerhoven A.C."/>
            <person name="Mehrabi R."/>
            <person name="Talebi R."/>
            <person name="Steentjes M.B.F."/>
            <person name="Corcolon B."/>
            <person name="Chong P.A."/>
            <person name="Kema G.H.J."/>
            <person name="Seidl M.F."/>
        </authorList>
    </citation>
    <scope>NUCLEOTIDE SEQUENCE [LARGE SCALE GENOMIC DNA]</scope>
    <source>
        <strain evidence="1 2">P124</strain>
    </source>
</reference>
<accession>A0ABR0ECU1</accession>
<name>A0ABR0ECU1_ZASCE</name>
<organism evidence="1 2">
    <name type="scientific">Zasmidium cellare</name>
    <name type="common">Wine cellar mold</name>
    <name type="synonym">Racodium cellare</name>
    <dbReference type="NCBI Taxonomy" id="395010"/>
    <lineage>
        <taxon>Eukaryota</taxon>
        <taxon>Fungi</taxon>
        <taxon>Dikarya</taxon>
        <taxon>Ascomycota</taxon>
        <taxon>Pezizomycotina</taxon>
        <taxon>Dothideomycetes</taxon>
        <taxon>Dothideomycetidae</taxon>
        <taxon>Mycosphaerellales</taxon>
        <taxon>Mycosphaerellaceae</taxon>
        <taxon>Zasmidium</taxon>
    </lineage>
</organism>
<proteinExistence type="predicted"/>
<gene>
    <name evidence="1" type="ORF">PRZ48_009838</name>
</gene>
<keyword evidence="2" id="KW-1185">Reference proteome</keyword>